<evidence type="ECO:0000313" key="2">
    <source>
        <dbReference type="Proteomes" id="UP000018817"/>
    </source>
</evidence>
<name>W2RK09_PHYN3</name>
<gene>
    <name evidence="1" type="ORF">PPTG_01110</name>
</gene>
<proteinExistence type="predicted"/>
<dbReference type="EMBL" id="KI669561">
    <property type="protein sequence ID" value="ETN24950.1"/>
    <property type="molecule type" value="Genomic_DNA"/>
</dbReference>
<dbReference type="AlphaFoldDB" id="W2RK09"/>
<sequence length="99" mass="11458">MVNRSFRCSKRMYCSIDYIANRLTNKDGTSMVYAANRERDNNFTTDIDIQTLQRFDEDAYVIVRNYSGGFNFWYLCLSLRPMLGAVMQNRQATTTSSGP</sequence>
<dbReference type="Proteomes" id="UP000018817">
    <property type="component" value="Unassembled WGS sequence"/>
</dbReference>
<protein>
    <submittedName>
        <fullName evidence="1">Uncharacterized protein</fullName>
    </submittedName>
</protein>
<accession>W2RK09</accession>
<dbReference type="VEuPathDB" id="FungiDB:PPTG_01110"/>
<organism evidence="1 2">
    <name type="scientific">Phytophthora nicotianae (strain INRA-310)</name>
    <name type="common">Phytophthora parasitica</name>
    <dbReference type="NCBI Taxonomy" id="761204"/>
    <lineage>
        <taxon>Eukaryota</taxon>
        <taxon>Sar</taxon>
        <taxon>Stramenopiles</taxon>
        <taxon>Oomycota</taxon>
        <taxon>Peronosporomycetes</taxon>
        <taxon>Peronosporales</taxon>
        <taxon>Peronosporaceae</taxon>
        <taxon>Phytophthora</taxon>
    </lineage>
</organism>
<evidence type="ECO:0000313" key="1">
    <source>
        <dbReference type="EMBL" id="ETN24950.1"/>
    </source>
</evidence>
<reference evidence="2" key="1">
    <citation type="submission" date="2011-12" db="EMBL/GenBank/DDBJ databases">
        <authorList>
            <consortium name="The Broad Institute Genome Sequencing Platform"/>
            <person name="Russ C."/>
            <person name="Tyler B."/>
            <person name="Panabieres F."/>
            <person name="Shan W."/>
            <person name="Tripathy S."/>
            <person name="Grunwald N."/>
            <person name="Machado M."/>
            <person name="Young S.K."/>
            <person name="Zeng Q."/>
            <person name="Gargeya S."/>
            <person name="Fitzgerald M."/>
            <person name="Haas B."/>
            <person name="Abouelleil A."/>
            <person name="Alvarado L."/>
            <person name="Arachchi H.M."/>
            <person name="Berlin A."/>
            <person name="Chapman S.B."/>
            <person name="Gearin G."/>
            <person name="Goldberg J."/>
            <person name="Griggs A."/>
            <person name="Gujja S."/>
            <person name="Hansen M."/>
            <person name="Heiman D."/>
            <person name="Howarth C."/>
            <person name="Larimer J."/>
            <person name="Lui A."/>
            <person name="MacDonald P.J.P."/>
            <person name="McCowen C."/>
            <person name="Montmayeur A."/>
            <person name="Murphy C."/>
            <person name="Neiman D."/>
            <person name="Pearson M."/>
            <person name="Priest M."/>
            <person name="Roberts A."/>
            <person name="Saif S."/>
            <person name="Shea T."/>
            <person name="Sisk P."/>
            <person name="Stolte C."/>
            <person name="Sykes S."/>
            <person name="Wortman J."/>
            <person name="Nusbaum C."/>
            <person name="Birren B."/>
        </authorList>
    </citation>
    <scope>NUCLEOTIDE SEQUENCE [LARGE SCALE GENOMIC DNA]</scope>
    <source>
        <strain evidence="2">INRA-310</strain>
    </source>
</reference>
<dbReference type="RefSeq" id="XP_008890954.1">
    <property type="nucleotide sequence ID" value="XM_008892706.1"/>
</dbReference>
<reference evidence="1 2" key="2">
    <citation type="submission" date="2013-11" db="EMBL/GenBank/DDBJ databases">
        <title>The Genome Sequence of Phytophthora parasitica INRA-310.</title>
        <authorList>
            <consortium name="The Broad Institute Genomics Platform"/>
            <person name="Russ C."/>
            <person name="Tyler B."/>
            <person name="Panabieres F."/>
            <person name="Shan W."/>
            <person name="Tripathy S."/>
            <person name="Grunwald N."/>
            <person name="Machado M."/>
            <person name="Johnson C.S."/>
            <person name="Arredondo F."/>
            <person name="Hong C."/>
            <person name="Coffey M."/>
            <person name="Young S.K."/>
            <person name="Zeng Q."/>
            <person name="Gargeya S."/>
            <person name="Fitzgerald M."/>
            <person name="Abouelleil A."/>
            <person name="Alvarado L."/>
            <person name="Chapman S.B."/>
            <person name="Gainer-Dewar J."/>
            <person name="Goldberg J."/>
            <person name="Griggs A."/>
            <person name="Gujja S."/>
            <person name="Hansen M."/>
            <person name="Howarth C."/>
            <person name="Imamovic A."/>
            <person name="Ireland A."/>
            <person name="Larimer J."/>
            <person name="McCowan C."/>
            <person name="Murphy C."/>
            <person name="Pearson M."/>
            <person name="Poon T.W."/>
            <person name="Priest M."/>
            <person name="Roberts A."/>
            <person name="Saif S."/>
            <person name="Shea T."/>
            <person name="Sykes S."/>
            <person name="Wortman J."/>
            <person name="Nusbaum C."/>
            <person name="Birren B."/>
        </authorList>
    </citation>
    <scope>NUCLEOTIDE SEQUENCE [LARGE SCALE GENOMIC DNA]</scope>
    <source>
        <strain evidence="1 2">INRA-310</strain>
    </source>
</reference>
<dbReference type="GeneID" id="20171434"/>